<keyword evidence="7" id="KW-0482">Metalloprotease</keyword>
<comment type="similarity">
    <text evidence="2">Belongs to the peptidase M54 family.</text>
</comment>
<dbReference type="GO" id="GO:0008237">
    <property type="term" value="F:metallopeptidase activity"/>
    <property type="evidence" value="ECO:0007669"/>
    <property type="project" value="UniProtKB-KW"/>
</dbReference>
<dbReference type="Pfam" id="PF07998">
    <property type="entry name" value="Peptidase_M54"/>
    <property type="match status" value="1"/>
</dbReference>
<dbReference type="CDD" id="cd11375">
    <property type="entry name" value="Peptidase_M54"/>
    <property type="match status" value="1"/>
</dbReference>
<gene>
    <name evidence="11" type="ORF">FIV42_26060</name>
</gene>
<evidence type="ECO:0000313" key="11">
    <source>
        <dbReference type="EMBL" id="QDG54080.1"/>
    </source>
</evidence>
<dbReference type="OrthoDB" id="269208at2"/>
<dbReference type="InterPro" id="IPR052009">
    <property type="entry name" value="Archaemetzincin"/>
</dbReference>
<organism evidence="11 12">
    <name type="scientific">Persicimonas caeni</name>
    <dbReference type="NCBI Taxonomy" id="2292766"/>
    <lineage>
        <taxon>Bacteria</taxon>
        <taxon>Deltaproteobacteria</taxon>
        <taxon>Bradymonadales</taxon>
        <taxon>Bradymonadaceae</taxon>
        <taxon>Persicimonas</taxon>
    </lineage>
</organism>
<dbReference type="PANTHER" id="PTHR32205:SF5">
    <property type="entry name" value="ARCHAEMETZINCIN-2"/>
    <property type="match status" value="1"/>
</dbReference>
<evidence type="ECO:0000256" key="3">
    <source>
        <dbReference type="ARBA" id="ARBA00022670"/>
    </source>
</evidence>
<dbReference type="GO" id="GO:0006508">
    <property type="term" value="P:proteolysis"/>
    <property type="evidence" value="ECO:0007669"/>
    <property type="project" value="UniProtKB-KW"/>
</dbReference>
<keyword evidence="12" id="KW-1185">Reference proteome</keyword>
<sequence length="282" mass="32656">MESSEFHPALGSPLAIPADVRGLFHSDGFRGKRQPNPGEWLAQHEEGGQTLHDFIKSKPNRPNPRRDVIYLQPFGQWCEGRCPSLKALERYARSFFLRDVAILPSISLEEVAVTERINPHEGQRQLLTTDILRLLARRLPDDAFCLLGMSMIDLYPDPNWNFVFGQASLRNRVGVYSFARYTAEGDPRLTLRRSIKVMAHEIGHMYGMTHCTFFECGLNGSNHLEEADRRPIHLCPVCLRKIHWSSDIDPLERYYHLDEFYRSMGYREPADFVRERIQRVSN</sequence>
<dbReference type="Gene3D" id="3.40.390.10">
    <property type="entry name" value="Collagenase (Catalytic Domain)"/>
    <property type="match status" value="1"/>
</dbReference>
<evidence type="ECO:0000313" key="12">
    <source>
        <dbReference type="Proteomes" id="UP000315995"/>
    </source>
</evidence>
<evidence type="ECO:0000256" key="8">
    <source>
        <dbReference type="ARBA" id="ARBA00024316"/>
    </source>
</evidence>
<keyword evidence="6" id="KW-0862">Zinc</keyword>
<comment type="cofactor">
    <cofactor evidence="1">
        <name>Zn(2+)</name>
        <dbReference type="ChEBI" id="CHEBI:29105"/>
    </cofactor>
</comment>
<keyword evidence="4" id="KW-0479">Metal-binding</keyword>
<accession>A0A5B8YCL5</accession>
<evidence type="ECO:0000256" key="2">
    <source>
        <dbReference type="ARBA" id="ARBA00006954"/>
    </source>
</evidence>
<proteinExistence type="inferred from homology"/>
<comment type="function">
    <text evidence="8">Probable zinc metalloprotease.</text>
</comment>
<evidence type="ECO:0000256" key="4">
    <source>
        <dbReference type="ARBA" id="ARBA00022723"/>
    </source>
</evidence>
<dbReference type="AlphaFoldDB" id="A0A4Y6Q0R5"/>
<dbReference type="InterPro" id="IPR024079">
    <property type="entry name" value="MetalloPept_cat_dom_sf"/>
</dbReference>
<keyword evidence="3" id="KW-0645">Protease</keyword>
<name>A0A4Y6Q0R5_PERCE</name>
<evidence type="ECO:0000256" key="5">
    <source>
        <dbReference type="ARBA" id="ARBA00022801"/>
    </source>
</evidence>
<evidence type="ECO:0000256" key="9">
    <source>
        <dbReference type="ARBA" id="ARBA00040634"/>
    </source>
</evidence>
<accession>A0A4Y6Q0R5</accession>
<protein>
    <recommendedName>
        <fullName evidence="9">Archaemetzincin-2</fullName>
    </recommendedName>
    <alternativeName>
        <fullName evidence="10">Archeobacterial metalloproteinase-like protein 2</fullName>
    </alternativeName>
</protein>
<evidence type="ECO:0000256" key="10">
    <source>
        <dbReference type="ARBA" id="ARBA00043240"/>
    </source>
</evidence>
<evidence type="ECO:0000256" key="7">
    <source>
        <dbReference type="ARBA" id="ARBA00023049"/>
    </source>
</evidence>
<dbReference type="EMBL" id="CP041186">
    <property type="protein sequence ID" value="QDG54080.1"/>
    <property type="molecule type" value="Genomic_DNA"/>
</dbReference>
<dbReference type="PANTHER" id="PTHR32205">
    <property type="entry name" value="ARCHAEMETZINCIN-2-RELATED"/>
    <property type="match status" value="1"/>
</dbReference>
<evidence type="ECO:0000256" key="1">
    <source>
        <dbReference type="ARBA" id="ARBA00001947"/>
    </source>
</evidence>
<dbReference type="RefSeq" id="WP_141200525.1">
    <property type="nucleotide sequence ID" value="NZ_CP041186.1"/>
</dbReference>
<reference evidence="11 12" key="1">
    <citation type="submission" date="2019-06" db="EMBL/GenBank/DDBJ databases">
        <title>Persicimonas caeni gen. nov., sp. nov., a predatory bacterium isolated from solar saltern.</title>
        <authorList>
            <person name="Wang S."/>
        </authorList>
    </citation>
    <scope>NUCLEOTIDE SEQUENCE [LARGE SCALE GENOMIC DNA]</scope>
    <source>
        <strain evidence="11 12">YN101</strain>
    </source>
</reference>
<dbReference type="Proteomes" id="UP000315995">
    <property type="component" value="Chromosome"/>
</dbReference>
<dbReference type="SUPFAM" id="SSF55486">
    <property type="entry name" value="Metalloproteases ('zincins'), catalytic domain"/>
    <property type="match status" value="1"/>
</dbReference>
<keyword evidence="5" id="KW-0378">Hydrolase</keyword>
<evidence type="ECO:0000256" key="6">
    <source>
        <dbReference type="ARBA" id="ARBA00022833"/>
    </source>
</evidence>
<dbReference type="InterPro" id="IPR012962">
    <property type="entry name" value="Pept_M54_archaemetzincn"/>
</dbReference>
<dbReference type="GO" id="GO:0046872">
    <property type="term" value="F:metal ion binding"/>
    <property type="evidence" value="ECO:0007669"/>
    <property type="project" value="UniProtKB-KW"/>
</dbReference>